<keyword evidence="4 9" id="KW-0808">Transferase</keyword>
<evidence type="ECO:0000256" key="1">
    <source>
        <dbReference type="ARBA" id="ARBA00004496"/>
    </source>
</evidence>
<gene>
    <name evidence="13" type="primary">dnaN</name>
    <name evidence="13" type="ORF">C1877_14465</name>
</gene>
<feature type="domain" description="DNA polymerase III beta sliding clamp N-terminal" evidence="10">
    <location>
        <begin position="1"/>
        <end position="117"/>
    </location>
</feature>
<comment type="subunit">
    <text evidence="9">Forms a ring-shaped head-to-tail homodimer around DNA.</text>
</comment>
<comment type="function">
    <text evidence="9">Confers DNA tethering and processivity to DNA polymerases and other proteins. Acts as a clamp, forming a ring around DNA (a reaction catalyzed by the clamp-loading complex) which diffuses in an ATP-independent manner freely and bidirectionally along dsDNA. Initially characterized for its ability to contact the catalytic subunit of DNA polymerase III (Pol III), a complex, multichain enzyme responsible for most of the replicative synthesis in bacteria; Pol III exhibits 3'-5' exonuclease proofreading activity. The beta chain is required for initiation of replication as well as for processivity of DNA replication.</text>
</comment>
<dbReference type="GO" id="GO:0009360">
    <property type="term" value="C:DNA polymerase III complex"/>
    <property type="evidence" value="ECO:0007669"/>
    <property type="project" value="InterPro"/>
</dbReference>
<dbReference type="SUPFAM" id="SSF55979">
    <property type="entry name" value="DNA clamp"/>
    <property type="match status" value="3"/>
</dbReference>
<dbReference type="InterPro" id="IPR022635">
    <property type="entry name" value="DNA_polIII_beta_C"/>
</dbReference>
<feature type="domain" description="DNA polymerase III beta sliding clamp central" evidence="11">
    <location>
        <begin position="128"/>
        <end position="241"/>
    </location>
</feature>
<dbReference type="GO" id="GO:0005737">
    <property type="term" value="C:cytoplasm"/>
    <property type="evidence" value="ECO:0007669"/>
    <property type="project" value="UniProtKB-SubCell"/>
</dbReference>
<keyword evidence="6 9" id="KW-0235">DNA replication</keyword>
<accession>A0A369LUQ1</accession>
<proteinExistence type="inferred from homology"/>
<name>A0A369LUQ1_9ACTN</name>
<feature type="domain" description="DNA polymerase III beta sliding clamp C-terminal" evidence="12">
    <location>
        <begin position="243"/>
        <end position="364"/>
    </location>
</feature>
<dbReference type="PANTHER" id="PTHR30478">
    <property type="entry name" value="DNA POLYMERASE III SUBUNIT BETA"/>
    <property type="match status" value="1"/>
</dbReference>
<keyword evidence="3 9" id="KW-0963">Cytoplasm</keyword>
<dbReference type="GO" id="GO:0003887">
    <property type="term" value="F:DNA-directed DNA polymerase activity"/>
    <property type="evidence" value="ECO:0007669"/>
    <property type="project" value="UniProtKB-UniRule"/>
</dbReference>
<evidence type="ECO:0000256" key="7">
    <source>
        <dbReference type="ARBA" id="ARBA00022932"/>
    </source>
</evidence>
<dbReference type="Pfam" id="PF02767">
    <property type="entry name" value="DNA_pol3_beta_2"/>
    <property type="match status" value="1"/>
</dbReference>
<dbReference type="InterPro" id="IPR022634">
    <property type="entry name" value="DNA_polIII_beta_N"/>
</dbReference>
<evidence type="ECO:0000259" key="12">
    <source>
        <dbReference type="Pfam" id="PF02768"/>
    </source>
</evidence>
<comment type="caution">
    <text evidence="13">The sequence shown here is derived from an EMBL/GenBank/DDBJ whole genome shotgun (WGS) entry which is preliminary data.</text>
</comment>
<organism evidence="13 14">
    <name type="scientific">Gordonibacter pamelaeae</name>
    <dbReference type="NCBI Taxonomy" id="471189"/>
    <lineage>
        <taxon>Bacteria</taxon>
        <taxon>Bacillati</taxon>
        <taxon>Actinomycetota</taxon>
        <taxon>Coriobacteriia</taxon>
        <taxon>Eggerthellales</taxon>
        <taxon>Eggerthellaceae</taxon>
        <taxon>Gordonibacter</taxon>
    </lineage>
</organism>
<keyword evidence="14" id="KW-1185">Reference proteome</keyword>
<dbReference type="Pfam" id="PF00712">
    <property type="entry name" value="DNA_pol3_beta"/>
    <property type="match status" value="1"/>
</dbReference>
<dbReference type="PANTHER" id="PTHR30478:SF0">
    <property type="entry name" value="BETA SLIDING CLAMP"/>
    <property type="match status" value="1"/>
</dbReference>
<evidence type="ECO:0000256" key="8">
    <source>
        <dbReference type="ARBA" id="ARBA00023125"/>
    </source>
</evidence>
<evidence type="ECO:0000256" key="4">
    <source>
        <dbReference type="ARBA" id="ARBA00022679"/>
    </source>
</evidence>
<reference evidence="13 14" key="1">
    <citation type="journal article" date="2018" name="Elife">
        <title>Discovery and characterization of a prevalent human gut bacterial enzyme sufficient for the inactivation of a family of plant toxins.</title>
        <authorList>
            <person name="Koppel N."/>
            <person name="Bisanz J.E."/>
            <person name="Pandelia M.E."/>
            <person name="Turnbaugh P.J."/>
            <person name="Balskus E.P."/>
        </authorList>
    </citation>
    <scope>NUCLEOTIDE SEQUENCE [LARGE SCALE GENOMIC DNA]</scope>
    <source>
        <strain evidence="13 14">3C</strain>
    </source>
</reference>
<keyword evidence="7 9" id="KW-0239">DNA-directed DNA polymerase</keyword>
<evidence type="ECO:0000256" key="6">
    <source>
        <dbReference type="ARBA" id="ARBA00022705"/>
    </source>
</evidence>
<dbReference type="InterPro" id="IPR046938">
    <property type="entry name" value="DNA_clamp_sf"/>
</dbReference>
<dbReference type="NCBIfam" id="TIGR00663">
    <property type="entry name" value="dnan"/>
    <property type="match status" value="1"/>
</dbReference>
<dbReference type="Gene3D" id="3.70.10.10">
    <property type="match status" value="1"/>
</dbReference>
<evidence type="ECO:0000256" key="9">
    <source>
        <dbReference type="PIRNR" id="PIRNR000804"/>
    </source>
</evidence>
<sequence length="366" mass="39531">MKFSINQSELQNALSVVLKGVATRSTLPILSGVLLEADNDSLTLQTTDLELSVQYTVAALVEQPGRAVVPGKLFADIVKNLPDAAVHVEADEENAVITCDTASFSIKALNPDDFPAFPHVDVTQRVDIPFAQFASMVRRVARVVSKDESRAILTGVLITIEDGRLKMVATDSYRLAITEAELPEYAGEEFQAVIAGTFLQDIAALPKTDGPVSFALAENQIVVTYQDTVFVNRRIEGNFPNYRQLLPDSHSTRVSMPVEHLVAGVKRASLLGQASSPVRFDINIASQTTQLSSVAQDVGSAQETIACAGEGEDVEIAFNYAYLLDGLAAVGTDEVFLEVQSSLKPGIFKAAEPENFLYLVMPVRIA</sequence>
<keyword evidence="8" id="KW-0238">DNA-binding</keyword>
<dbReference type="GO" id="GO:0008408">
    <property type="term" value="F:3'-5' exonuclease activity"/>
    <property type="evidence" value="ECO:0007669"/>
    <property type="project" value="InterPro"/>
</dbReference>
<evidence type="ECO:0000256" key="3">
    <source>
        <dbReference type="ARBA" id="ARBA00022490"/>
    </source>
</evidence>
<dbReference type="PIRSF" id="PIRSF000804">
    <property type="entry name" value="DNA_pol_III_b"/>
    <property type="match status" value="1"/>
</dbReference>
<evidence type="ECO:0000259" key="11">
    <source>
        <dbReference type="Pfam" id="PF02767"/>
    </source>
</evidence>
<dbReference type="Pfam" id="PF02768">
    <property type="entry name" value="DNA_pol3_beta_3"/>
    <property type="match status" value="1"/>
</dbReference>
<dbReference type="Gene3D" id="3.10.150.10">
    <property type="entry name" value="DNA Polymerase III, subunit A, domain 2"/>
    <property type="match status" value="1"/>
</dbReference>
<evidence type="ECO:0000313" key="14">
    <source>
        <dbReference type="Proteomes" id="UP000254000"/>
    </source>
</evidence>
<keyword evidence="5 9" id="KW-0548">Nucleotidyltransferase</keyword>
<dbReference type="CDD" id="cd00140">
    <property type="entry name" value="beta_clamp"/>
    <property type="match status" value="1"/>
</dbReference>
<evidence type="ECO:0000259" key="10">
    <source>
        <dbReference type="Pfam" id="PF00712"/>
    </source>
</evidence>
<evidence type="ECO:0000256" key="5">
    <source>
        <dbReference type="ARBA" id="ARBA00022695"/>
    </source>
</evidence>
<dbReference type="AlphaFoldDB" id="A0A369LUQ1"/>
<evidence type="ECO:0000256" key="2">
    <source>
        <dbReference type="ARBA" id="ARBA00010752"/>
    </source>
</evidence>
<dbReference type="GO" id="GO:0003677">
    <property type="term" value="F:DNA binding"/>
    <property type="evidence" value="ECO:0007669"/>
    <property type="project" value="UniProtKB-UniRule"/>
</dbReference>
<dbReference type="EMBL" id="PPTS01000011">
    <property type="protein sequence ID" value="RDB61905.1"/>
    <property type="molecule type" value="Genomic_DNA"/>
</dbReference>
<protein>
    <recommendedName>
        <fullName evidence="9">Beta sliding clamp</fullName>
    </recommendedName>
</protein>
<dbReference type="RefSeq" id="WP_041239171.1">
    <property type="nucleotide sequence ID" value="NZ_CABMMS010000011.1"/>
</dbReference>
<dbReference type="GeneID" id="78360894"/>
<dbReference type="GO" id="GO:0006271">
    <property type="term" value="P:DNA strand elongation involved in DNA replication"/>
    <property type="evidence" value="ECO:0007669"/>
    <property type="project" value="TreeGrafter"/>
</dbReference>
<dbReference type="OrthoDB" id="468978at2"/>
<evidence type="ECO:0000313" key="13">
    <source>
        <dbReference type="EMBL" id="RDB61905.1"/>
    </source>
</evidence>
<dbReference type="InterPro" id="IPR001001">
    <property type="entry name" value="DNA_polIII_beta"/>
</dbReference>
<dbReference type="SMART" id="SM00480">
    <property type="entry name" value="POL3Bc"/>
    <property type="match status" value="1"/>
</dbReference>
<comment type="similarity">
    <text evidence="2 9">Belongs to the beta sliding clamp family.</text>
</comment>
<dbReference type="InterPro" id="IPR022637">
    <property type="entry name" value="DNA_polIII_beta_cen"/>
</dbReference>
<dbReference type="Proteomes" id="UP000254000">
    <property type="component" value="Unassembled WGS sequence"/>
</dbReference>
<comment type="subcellular location">
    <subcellularLocation>
        <location evidence="1 9">Cytoplasm</location>
    </subcellularLocation>
</comment>